<dbReference type="InterPro" id="IPR015008">
    <property type="entry name" value="ROCK_Rho-bd_dom"/>
</dbReference>
<keyword evidence="10" id="KW-0808">Transferase</keyword>
<proteinExistence type="inferred from homology"/>
<dbReference type="InterPro" id="IPR017441">
    <property type="entry name" value="Protein_kinase_ATP_BS"/>
</dbReference>
<evidence type="ECO:0000256" key="18">
    <source>
        <dbReference type="ARBA" id="ARBA00023054"/>
    </source>
</evidence>
<dbReference type="SMART" id="SM00220">
    <property type="entry name" value="S_TKc"/>
    <property type="match status" value="1"/>
</dbReference>
<dbReference type="GO" id="GO:0005886">
    <property type="term" value="C:plasma membrane"/>
    <property type="evidence" value="ECO:0007669"/>
    <property type="project" value="UniProtKB-SubCell"/>
</dbReference>
<organism evidence="26 27">
    <name type="scientific">Dimorphilus gyrociliatus</name>
    <dbReference type="NCBI Taxonomy" id="2664684"/>
    <lineage>
        <taxon>Eukaryota</taxon>
        <taxon>Metazoa</taxon>
        <taxon>Spiralia</taxon>
        <taxon>Lophotrochozoa</taxon>
        <taxon>Annelida</taxon>
        <taxon>Polychaeta</taxon>
        <taxon>Polychaeta incertae sedis</taxon>
        <taxon>Dinophilidae</taxon>
        <taxon>Dimorphilus</taxon>
    </lineage>
</organism>
<dbReference type="EC" id="2.7.11.1" evidence="5"/>
<dbReference type="InterPro" id="IPR000961">
    <property type="entry name" value="AGC-kinase_C"/>
</dbReference>
<dbReference type="GO" id="GO:0008270">
    <property type="term" value="F:zinc ion binding"/>
    <property type="evidence" value="ECO:0007669"/>
    <property type="project" value="UniProtKB-KW"/>
</dbReference>
<keyword evidence="16 20" id="KW-0067">ATP-binding</keyword>
<evidence type="ECO:0000256" key="17">
    <source>
        <dbReference type="ARBA" id="ARBA00022842"/>
    </source>
</evidence>
<dbReference type="GO" id="GO:1901888">
    <property type="term" value="P:regulation of cell junction assembly"/>
    <property type="evidence" value="ECO:0007669"/>
    <property type="project" value="TreeGrafter"/>
</dbReference>
<evidence type="ECO:0000256" key="11">
    <source>
        <dbReference type="ARBA" id="ARBA00022723"/>
    </source>
</evidence>
<dbReference type="Pfam" id="PF00069">
    <property type="entry name" value="Pkinase"/>
    <property type="match status" value="1"/>
</dbReference>
<evidence type="ECO:0000313" key="27">
    <source>
        <dbReference type="Proteomes" id="UP000549394"/>
    </source>
</evidence>
<name>A0A7I8V8A2_9ANNE</name>
<dbReference type="InterPro" id="IPR001849">
    <property type="entry name" value="PH_domain"/>
</dbReference>
<evidence type="ECO:0000256" key="12">
    <source>
        <dbReference type="ARBA" id="ARBA00022741"/>
    </source>
</evidence>
<evidence type="ECO:0000256" key="21">
    <source>
        <dbReference type="SAM" id="Coils"/>
    </source>
</evidence>
<dbReference type="PROSITE" id="PS50011">
    <property type="entry name" value="PROTEIN_KINASE_DOM"/>
    <property type="match status" value="1"/>
</dbReference>
<evidence type="ECO:0000256" key="6">
    <source>
        <dbReference type="ARBA" id="ARBA00022475"/>
    </source>
</evidence>
<reference evidence="26 27" key="1">
    <citation type="submission" date="2020-08" db="EMBL/GenBank/DDBJ databases">
        <authorList>
            <person name="Hejnol A."/>
        </authorList>
    </citation>
    <scope>NUCLEOTIDE SEQUENCE [LARGE SCALE GENOMIC DNA]</scope>
</reference>
<comment type="subcellular location">
    <subcellularLocation>
        <location evidence="2">Cell membrane</location>
    </subcellularLocation>
    <subcellularLocation>
        <location evidence="3">Cytoplasm</location>
        <location evidence="3">Cytoskeleton</location>
    </subcellularLocation>
</comment>
<dbReference type="CDD" id="cd20813">
    <property type="entry name" value="C1_ROCK"/>
    <property type="match status" value="1"/>
</dbReference>
<dbReference type="FunFam" id="1.10.510.10:FF:000047">
    <property type="entry name" value="Rho-associated protein kinase 1"/>
    <property type="match status" value="1"/>
</dbReference>
<dbReference type="Gene3D" id="3.30.200.20">
    <property type="entry name" value="Phosphorylase Kinase, domain 1"/>
    <property type="match status" value="1"/>
</dbReference>
<dbReference type="GO" id="GO:0048598">
    <property type="term" value="P:embryonic morphogenesis"/>
    <property type="evidence" value="ECO:0007669"/>
    <property type="project" value="TreeGrafter"/>
</dbReference>
<evidence type="ECO:0000256" key="2">
    <source>
        <dbReference type="ARBA" id="ARBA00004236"/>
    </source>
</evidence>
<evidence type="ECO:0000256" key="4">
    <source>
        <dbReference type="ARBA" id="ARBA00009903"/>
    </source>
</evidence>
<dbReference type="PROSITE" id="PS00107">
    <property type="entry name" value="PROTEIN_KINASE_ATP"/>
    <property type="match status" value="1"/>
</dbReference>
<keyword evidence="12 20" id="KW-0547">Nucleotide-binding</keyword>
<dbReference type="Pfam" id="PF08912">
    <property type="entry name" value="Rho_Binding"/>
    <property type="match status" value="1"/>
</dbReference>
<keyword evidence="11" id="KW-0479">Metal-binding</keyword>
<evidence type="ECO:0000259" key="25">
    <source>
        <dbReference type="PROSITE" id="PS51285"/>
    </source>
</evidence>
<dbReference type="InterPro" id="IPR011993">
    <property type="entry name" value="PH-like_dom_sf"/>
</dbReference>
<dbReference type="PANTHER" id="PTHR22988:SF73">
    <property type="entry name" value="RHO-ASSOCIATED PROTEIN KINASE"/>
    <property type="match status" value="1"/>
</dbReference>
<dbReference type="PROSITE" id="PS00108">
    <property type="entry name" value="PROTEIN_KINASE_ST"/>
    <property type="match status" value="1"/>
</dbReference>
<evidence type="ECO:0000256" key="16">
    <source>
        <dbReference type="ARBA" id="ARBA00022840"/>
    </source>
</evidence>
<dbReference type="GO" id="GO:0031032">
    <property type="term" value="P:actomyosin structure organization"/>
    <property type="evidence" value="ECO:0007669"/>
    <property type="project" value="TreeGrafter"/>
</dbReference>
<feature type="binding site" evidence="20">
    <location>
        <position position="106"/>
    </location>
    <ligand>
        <name>ATP</name>
        <dbReference type="ChEBI" id="CHEBI:30616"/>
    </ligand>
</feature>
<keyword evidence="8" id="KW-0723">Serine/threonine-protein kinase</keyword>
<comment type="caution">
    <text evidence="26">The sequence shown here is derived from an EMBL/GenBank/DDBJ whole genome shotgun (WGS) entry which is preliminary data.</text>
</comment>
<sequence length="1323" mass="154047">MDHLGKTYTKRMNAIERNLKDPNHPLYAENLLDGLTAFVADLDNQPLKRKSNIDNFVKKYKKEVDELLDTRMKYVDFEQVKVIGRGAFGEVQLVRHKATHKVYAMKLLSKSEMIKRSESAFFWEERDVMANANSEWIVQLHFAFQDTRYLYMVMDYMPGGDMVNLLMSYEIPERWARFYCAEVILALDVIHSMGFVHRDVKPDNMLLDSTGHLKLADFGTCMKMDSDGLVRSYTAVGTPDYISPEVLKSHGGEVCYGRECDFWSVGVFLYEMLVGETPFFAESLLETYGKITNHETSLTFPVDANVSSNAEMLIKKFLCSQEKRLGRRGIQEIQRHPFFGDECWTNIREQLPPVVPELHGDIDTSNFEEVEKDDSASNEDFQPVKAYEGNHLSFIGFTYNRHFNMLSSNQNSMSIPQGDDYTLTGSDNQQTRIALSRDREEYEMKTRQLLIELEDARAKEERTRGDRLQLEKEKTALQHDLRQAKIQEQEQIERFNLQMEELRKKLKEANMCLEQSSISSQMEKNKISQIETENQKLKEKIHLDASELSKNNRRIQELQEKTRKLEEDNEHVQGNVTGFQKKISEAYQIRDSVKEDLEKEKQTNAKITRELSNLTETNAKLLVEIKRLKESEKELDVACNTLRETSAILQKSKTTAELEKEDLRRKLHEEEASHKEAKAKSNALLSSEEANLESIKSFECRLETERQAKVDAQEKLLQAEKDKIDLNCQIQNIKSLYDKAESLVMEVREQLNEELIKKQDLMNDLRLKGEEISHIKDGEKQLLKDIEALKEEREQHGDGMKKLNEELQRLKKKVKEAEEQVECEMHLSQLYKQQSENRKEDLEEKYREYNDLSQRNERLMKDFNNLRTQLEVTEEKCQSEQLALKMAQQSLAEVQRDKSLIECELNDARERYKSDLQKKDQTIANLEETNQKLRSDTDILKSETTALRTHVEKMEESEQNKSENLAEKIKLLEKKVSEEELKKRQAIQKLTEVMCKKDHQKNSKKVKESDYRKKAAEAMKLRRELETERKNHGHYRQEAAQKISELERNQDELEDLKTQIVAKDSKIMQLLERLEHLSMSNSSLISENLTESTDDSPIDGVLSLPSKLSKSQNTRRREHYVWKEYFVLLTSRNLFFFGSEHDKNVHNPYFTLDVEKLYHVRAVTQGDAMRAKESDIPKIFQILYQVDVVEKKKPSTAATNHSDLQHKGHDLAAIAFRMPTTCDACKNPLWNLVHPPAAYECKSCHLKFHKEDLDGDLISHCRLLYDKDLAKELLVLASNVEEQKLWISRLYKRIAKSGFTCNLSNLTPNRRSKDPVFGEVNAT</sequence>
<dbReference type="GO" id="GO:0000281">
    <property type="term" value="P:mitotic cytokinesis"/>
    <property type="evidence" value="ECO:0007669"/>
    <property type="project" value="TreeGrafter"/>
</dbReference>
<keyword evidence="27" id="KW-1185">Reference proteome</keyword>
<evidence type="ECO:0000256" key="14">
    <source>
        <dbReference type="ARBA" id="ARBA00022777"/>
    </source>
</evidence>
<dbReference type="Proteomes" id="UP000549394">
    <property type="component" value="Unassembled WGS sequence"/>
</dbReference>
<dbReference type="InterPro" id="IPR000719">
    <property type="entry name" value="Prot_kinase_dom"/>
</dbReference>
<dbReference type="PANTHER" id="PTHR22988">
    <property type="entry name" value="MYOTONIC DYSTROPHY S/T KINASE-RELATED"/>
    <property type="match status" value="1"/>
</dbReference>
<dbReference type="GO" id="GO:0072518">
    <property type="term" value="F:Rho-dependent protein serine/threonine kinase activity"/>
    <property type="evidence" value="ECO:0007669"/>
    <property type="project" value="TreeGrafter"/>
</dbReference>
<feature type="domain" description="AGC-kinase C-terminal" evidence="25">
    <location>
        <begin position="340"/>
        <end position="409"/>
    </location>
</feature>
<keyword evidence="7" id="KW-0963">Cytoplasm</keyword>
<evidence type="ECO:0000256" key="7">
    <source>
        <dbReference type="ARBA" id="ARBA00022490"/>
    </source>
</evidence>
<evidence type="ECO:0000256" key="5">
    <source>
        <dbReference type="ARBA" id="ARBA00012513"/>
    </source>
</evidence>
<dbReference type="GO" id="GO:0007266">
    <property type="term" value="P:Rho protein signal transduction"/>
    <property type="evidence" value="ECO:0007669"/>
    <property type="project" value="TreeGrafter"/>
</dbReference>
<dbReference type="OrthoDB" id="2156623at2759"/>
<keyword evidence="19" id="KW-0206">Cytoskeleton</keyword>
<keyword evidence="6" id="KW-1003">Cell membrane</keyword>
<dbReference type="GO" id="GO:0031267">
    <property type="term" value="F:small GTPase binding"/>
    <property type="evidence" value="ECO:0007669"/>
    <property type="project" value="InterPro"/>
</dbReference>
<evidence type="ECO:0000256" key="3">
    <source>
        <dbReference type="ARBA" id="ARBA00004245"/>
    </source>
</evidence>
<keyword evidence="13" id="KW-0863">Zinc-finger</keyword>
<keyword evidence="18 21" id="KW-0175">Coiled coil</keyword>
<dbReference type="Gene3D" id="3.30.60.20">
    <property type="match status" value="1"/>
</dbReference>
<feature type="domain" description="PH" evidence="22">
    <location>
        <begin position="1095"/>
        <end position="1295"/>
    </location>
</feature>
<keyword evidence="14" id="KW-0418">Kinase</keyword>
<evidence type="ECO:0000256" key="20">
    <source>
        <dbReference type="PROSITE-ProRule" id="PRU10141"/>
    </source>
</evidence>
<protein>
    <recommendedName>
        <fullName evidence="5">non-specific serine/threonine protein kinase</fullName>
        <ecNumber evidence="5">2.7.11.1</ecNumber>
    </recommendedName>
</protein>
<evidence type="ECO:0000259" key="23">
    <source>
        <dbReference type="PROSITE" id="PS50011"/>
    </source>
</evidence>
<dbReference type="GO" id="GO:0005856">
    <property type="term" value="C:cytoskeleton"/>
    <property type="evidence" value="ECO:0007669"/>
    <property type="project" value="UniProtKB-SubCell"/>
</dbReference>
<evidence type="ECO:0000259" key="22">
    <source>
        <dbReference type="PROSITE" id="PS50003"/>
    </source>
</evidence>
<dbReference type="GO" id="GO:0030866">
    <property type="term" value="P:cortical actin cytoskeleton organization"/>
    <property type="evidence" value="ECO:0007669"/>
    <property type="project" value="TreeGrafter"/>
</dbReference>
<dbReference type="PROSITE" id="PS50003">
    <property type="entry name" value="PH_DOMAIN"/>
    <property type="match status" value="1"/>
</dbReference>
<evidence type="ECO:0000259" key="24">
    <source>
        <dbReference type="PROSITE" id="PS50081"/>
    </source>
</evidence>
<dbReference type="GO" id="GO:0005524">
    <property type="term" value="F:ATP binding"/>
    <property type="evidence" value="ECO:0007669"/>
    <property type="project" value="UniProtKB-UniRule"/>
</dbReference>
<feature type="domain" description="Protein kinase" evidence="23">
    <location>
        <begin position="77"/>
        <end position="339"/>
    </location>
</feature>
<keyword evidence="6" id="KW-0472">Membrane</keyword>
<dbReference type="SUPFAM" id="SSF56112">
    <property type="entry name" value="Protein kinase-like (PK-like)"/>
    <property type="match status" value="1"/>
</dbReference>
<dbReference type="GO" id="GO:0005737">
    <property type="term" value="C:cytoplasm"/>
    <property type="evidence" value="ECO:0007669"/>
    <property type="project" value="TreeGrafter"/>
</dbReference>
<keyword evidence="17" id="KW-0460">Magnesium</keyword>
<feature type="domain" description="Phorbol-ester/DAG-type" evidence="24">
    <location>
        <begin position="1208"/>
        <end position="1261"/>
    </location>
</feature>
<dbReference type="InterPro" id="IPR008271">
    <property type="entry name" value="Ser/Thr_kinase_AS"/>
</dbReference>
<evidence type="ECO:0000313" key="26">
    <source>
        <dbReference type="EMBL" id="CAD5111902.1"/>
    </source>
</evidence>
<keyword evidence="9" id="KW-0597">Phosphoprotein</keyword>
<evidence type="ECO:0000256" key="15">
    <source>
        <dbReference type="ARBA" id="ARBA00022833"/>
    </source>
</evidence>
<dbReference type="InterPro" id="IPR002219">
    <property type="entry name" value="PKC_DAG/PE"/>
</dbReference>
<dbReference type="FunFam" id="3.30.200.20:FF:000072">
    <property type="entry name" value="Rho-associated protein kinase 2"/>
    <property type="match status" value="1"/>
</dbReference>
<evidence type="ECO:0000256" key="8">
    <source>
        <dbReference type="ARBA" id="ARBA00022527"/>
    </source>
</evidence>
<dbReference type="Gene3D" id="2.30.29.30">
    <property type="entry name" value="Pleckstrin-homology domain (PH domain)/Phosphotyrosine-binding domain (PTB)"/>
    <property type="match status" value="1"/>
</dbReference>
<dbReference type="Gene3D" id="1.20.5.730">
    <property type="entry name" value="Single helix bin"/>
    <property type="match status" value="1"/>
</dbReference>
<keyword evidence="15" id="KW-0862">Zinc</keyword>
<dbReference type="EMBL" id="CAJFCJ010000002">
    <property type="protein sequence ID" value="CAD5111902.1"/>
    <property type="molecule type" value="Genomic_DNA"/>
</dbReference>
<comment type="cofactor">
    <cofactor evidence="1">
        <name>Mg(2+)</name>
        <dbReference type="ChEBI" id="CHEBI:18420"/>
    </cofactor>
</comment>
<evidence type="ECO:0000256" key="13">
    <source>
        <dbReference type="ARBA" id="ARBA00022771"/>
    </source>
</evidence>
<gene>
    <name evidence="26" type="ORF">DGYR_LOCUS1127</name>
</gene>
<evidence type="ECO:0000256" key="10">
    <source>
        <dbReference type="ARBA" id="ARBA00022679"/>
    </source>
</evidence>
<dbReference type="PROSITE" id="PS51285">
    <property type="entry name" value="AGC_KINASE_CTER"/>
    <property type="match status" value="1"/>
</dbReference>
<comment type="similarity">
    <text evidence="4">Belongs to the protein kinase superfamily. AGC Ser/Thr protein kinase family.</text>
</comment>
<evidence type="ECO:0000256" key="1">
    <source>
        <dbReference type="ARBA" id="ARBA00001946"/>
    </source>
</evidence>
<dbReference type="InterPro" id="IPR046349">
    <property type="entry name" value="C1-like_sf"/>
</dbReference>
<evidence type="ECO:0000256" key="9">
    <source>
        <dbReference type="ARBA" id="ARBA00022553"/>
    </source>
</evidence>
<feature type="coiled-coil region" evidence="21">
    <location>
        <begin position="439"/>
        <end position="1073"/>
    </location>
</feature>
<dbReference type="InterPro" id="IPR011009">
    <property type="entry name" value="Kinase-like_dom_sf"/>
</dbReference>
<dbReference type="InterPro" id="IPR050839">
    <property type="entry name" value="Rho-assoc_Ser/Thr_Kinase"/>
</dbReference>
<dbReference type="PROSITE" id="PS50081">
    <property type="entry name" value="ZF_DAG_PE_2"/>
    <property type="match status" value="1"/>
</dbReference>
<evidence type="ECO:0000256" key="19">
    <source>
        <dbReference type="ARBA" id="ARBA00023212"/>
    </source>
</evidence>
<accession>A0A7I8V8A2</accession>
<dbReference type="SMART" id="SM00133">
    <property type="entry name" value="S_TK_X"/>
    <property type="match status" value="1"/>
</dbReference>
<dbReference type="SUPFAM" id="SSF57889">
    <property type="entry name" value="Cysteine-rich domain"/>
    <property type="match status" value="1"/>
</dbReference>
<dbReference type="Gene3D" id="1.10.510.10">
    <property type="entry name" value="Transferase(Phosphotransferase) domain 1"/>
    <property type="match status" value="1"/>
</dbReference>